<feature type="domain" description="SUEL-type lectin" evidence="11">
    <location>
        <begin position="45"/>
        <end position="139"/>
    </location>
</feature>
<evidence type="ECO:0000256" key="5">
    <source>
        <dbReference type="ARBA" id="ARBA00022734"/>
    </source>
</evidence>
<keyword evidence="3" id="KW-0348">Hemagglutinin</keyword>
<dbReference type="OrthoDB" id="5970528at2759"/>
<feature type="signal peptide" evidence="10">
    <location>
        <begin position="1"/>
        <end position="26"/>
    </location>
</feature>
<comment type="subcellular location">
    <subcellularLocation>
        <location evidence="1">Membrane</location>
        <topology evidence="1">Single-pass membrane protein</topology>
    </subcellularLocation>
</comment>
<dbReference type="PANTHER" id="PTHR46780">
    <property type="entry name" value="PROTEIN EVA-1"/>
    <property type="match status" value="1"/>
</dbReference>
<evidence type="ECO:0000256" key="9">
    <source>
        <dbReference type="SAM" id="Phobius"/>
    </source>
</evidence>
<keyword evidence="5" id="KW-0430">Lectin</keyword>
<feature type="transmembrane region" description="Helical" evidence="9">
    <location>
        <begin position="296"/>
        <end position="317"/>
    </location>
</feature>
<evidence type="ECO:0000313" key="13">
    <source>
        <dbReference type="Proteomes" id="UP000579812"/>
    </source>
</evidence>
<dbReference type="Pfam" id="PF14851">
    <property type="entry name" value="FAM176"/>
    <property type="match status" value="1"/>
</dbReference>
<dbReference type="GO" id="GO:0030246">
    <property type="term" value="F:carbohydrate binding"/>
    <property type="evidence" value="ECO:0007669"/>
    <property type="project" value="UniProtKB-KW"/>
</dbReference>
<dbReference type="Gene3D" id="2.60.120.740">
    <property type="match status" value="2"/>
</dbReference>
<proteinExistence type="inferred from homology"/>
<evidence type="ECO:0000256" key="3">
    <source>
        <dbReference type="ARBA" id="ARBA00022546"/>
    </source>
</evidence>
<evidence type="ECO:0000256" key="4">
    <source>
        <dbReference type="ARBA" id="ARBA00022692"/>
    </source>
</evidence>
<dbReference type="PROSITE" id="PS50228">
    <property type="entry name" value="SUEL_LECTIN"/>
    <property type="match status" value="2"/>
</dbReference>
<feature type="domain" description="SUEL-type lectin" evidence="11">
    <location>
        <begin position="148"/>
        <end position="240"/>
    </location>
</feature>
<keyword evidence="8 9" id="KW-0472">Membrane</keyword>
<evidence type="ECO:0000256" key="2">
    <source>
        <dbReference type="ARBA" id="ARBA00006023"/>
    </source>
</evidence>
<accession>A0A7J6CG86</accession>
<evidence type="ECO:0000256" key="7">
    <source>
        <dbReference type="ARBA" id="ARBA00022989"/>
    </source>
</evidence>
<evidence type="ECO:0000256" key="8">
    <source>
        <dbReference type="ARBA" id="ARBA00023136"/>
    </source>
</evidence>
<dbReference type="CDD" id="cd22829">
    <property type="entry name" value="Gal_Rha_Lectin_EVA1_EVA1C_rpt2"/>
    <property type="match status" value="1"/>
</dbReference>
<name>A0A7J6CG86_9TELE</name>
<evidence type="ECO:0000256" key="1">
    <source>
        <dbReference type="ARBA" id="ARBA00004167"/>
    </source>
</evidence>
<dbReference type="Pfam" id="PF02140">
    <property type="entry name" value="SUEL_Lectin"/>
    <property type="match status" value="2"/>
</dbReference>
<dbReference type="InterPro" id="IPR000922">
    <property type="entry name" value="Lectin_gal-bd_dom"/>
</dbReference>
<reference evidence="12 13" key="1">
    <citation type="submission" date="2020-04" db="EMBL/GenBank/DDBJ databases">
        <title>Chromosome-level genome assembly of a cyprinid fish Onychostoma macrolepis by integration of Nanopore Sequencing, Bionano and Hi-C technology.</title>
        <authorList>
            <person name="Wang D."/>
        </authorList>
    </citation>
    <scope>NUCLEOTIDE SEQUENCE [LARGE SCALE GENOMIC DNA]</scope>
    <source>
        <strain evidence="12">SWU-2019</strain>
        <tissue evidence="12">Muscle</tissue>
    </source>
</reference>
<gene>
    <name evidence="12" type="ORF">G5714_014133</name>
</gene>
<sequence length="419" mass="46945">MSPWSSCWSWCFLSIALSVNTRQTSSAPDFTDYLHRILKNHTAHACDGETLSIKCPSRTSVAVLSAFYGRRVPSPYLCPHTNPNITEENTDCTSTTAIQKVMSECQDRRECQIPVVSPVFGQDPCPETSKYIIVSYKCKPEHHRSRTVCENERMKLACKNDTVLAIYSATFGHLEHDSLECPQEAKTKPDIECLSPSALRRVSRKCHGRTNCSVLADAQGFGDPCFPGTKKHLRVSFTCVPRYLLEDVGRGKIDPFLLSDYTHGGWYTGPGVSRPQNIFTNSLEIFSQIQGLPETVALYFVSGICAGLFFLLCLFGLKSTLIRDLKDLASELGDELKSSHRTHGGLIDDFDDDDASLRSSFRHLARPYRTPDVFNPEMIMTVVMEERKDEDKPEMPNGDIWPHISSSPYAMHKIKTSSA</sequence>
<dbReference type="AlphaFoldDB" id="A0A7J6CG86"/>
<organism evidence="12 13">
    <name type="scientific">Onychostoma macrolepis</name>
    <dbReference type="NCBI Taxonomy" id="369639"/>
    <lineage>
        <taxon>Eukaryota</taxon>
        <taxon>Metazoa</taxon>
        <taxon>Chordata</taxon>
        <taxon>Craniata</taxon>
        <taxon>Vertebrata</taxon>
        <taxon>Euteleostomi</taxon>
        <taxon>Actinopterygii</taxon>
        <taxon>Neopterygii</taxon>
        <taxon>Teleostei</taxon>
        <taxon>Ostariophysi</taxon>
        <taxon>Cypriniformes</taxon>
        <taxon>Cyprinidae</taxon>
        <taxon>Acrossocheilinae</taxon>
        <taxon>Onychostoma</taxon>
    </lineage>
</organism>
<dbReference type="GO" id="GO:0016020">
    <property type="term" value="C:membrane"/>
    <property type="evidence" value="ECO:0007669"/>
    <property type="project" value="UniProtKB-SubCell"/>
</dbReference>
<evidence type="ECO:0000256" key="10">
    <source>
        <dbReference type="SAM" id="SignalP"/>
    </source>
</evidence>
<keyword evidence="6" id="KW-0677">Repeat</keyword>
<evidence type="ECO:0000259" key="11">
    <source>
        <dbReference type="PROSITE" id="PS50228"/>
    </source>
</evidence>
<dbReference type="EMBL" id="JAAMOB010000014">
    <property type="protein sequence ID" value="KAF4104802.1"/>
    <property type="molecule type" value="Genomic_DNA"/>
</dbReference>
<evidence type="ECO:0000313" key="12">
    <source>
        <dbReference type="EMBL" id="KAF4104802.1"/>
    </source>
</evidence>
<dbReference type="FunFam" id="2.60.120.740:FF:000003">
    <property type="entry name" value="Protein eva-1 homolog C"/>
    <property type="match status" value="1"/>
</dbReference>
<protein>
    <recommendedName>
        <fullName evidence="11">SUEL-type lectin domain-containing protein</fullName>
    </recommendedName>
</protein>
<dbReference type="CDD" id="cd22828">
    <property type="entry name" value="Gal_Rha_Lectin_EVA1_EVA1C_rpt1"/>
    <property type="match status" value="1"/>
</dbReference>
<keyword evidence="4 9" id="KW-0812">Transmembrane</keyword>
<dbReference type="InterPro" id="IPR043159">
    <property type="entry name" value="Lectin_gal-bd_sf"/>
</dbReference>
<evidence type="ECO:0000256" key="6">
    <source>
        <dbReference type="ARBA" id="ARBA00022737"/>
    </source>
</evidence>
<feature type="chain" id="PRO_5029758296" description="SUEL-type lectin domain-containing protein" evidence="10">
    <location>
        <begin position="27"/>
        <end position="419"/>
    </location>
</feature>
<dbReference type="Proteomes" id="UP000579812">
    <property type="component" value="Unassembled WGS sequence"/>
</dbReference>
<keyword evidence="10" id="KW-0732">Signal</keyword>
<comment type="similarity">
    <text evidence="2">Belongs to the EVA1 family.</text>
</comment>
<dbReference type="InterPro" id="IPR039500">
    <property type="entry name" value="EVA1_dom"/>
</dbReference>
<keyword evidence="13" id="KW-1185">Reference proteome</keyword>
<comment type="caution">
    <text evidence="12">The sequence shown here is derived from an EMBL/GenBank/DDBJ whole genome shotgun (WGS) entry which is preliminary data.</text>
</comment>
<keyword evidence="7 9" id="KW-1133">Transmembrane helix</keyword>